<keyword evidence="7 11" id="KW-0653">Protein transport</keyword>
<evidence type="ECO:0000256" key="11">
    <source>
        <dbReference type="RuleBase" id="RU365087"/>
    </source>
</evidence>
<keyword evidence="4 11" id="KW-0813">Transport</keyword>
<dbReference type="InterPro" id="IPR004692">
    <property type="entry name" value="SecG"/>
</dbReference>
<evidence type="ECO:0000256" key="7">
    <source>
        <dbReference type="ARBA" id="ARBA00022927"/>
    </source>
</evidence>
<dbReference type="GO" id="GO:0005886">
    <property type="term" value="C:plasma membrane"/>
    <property type="evidence" value="ECO:0007669"/>
    <property type="project" value="UniProtKB-SubCell"/>
</dbReference>
<feature type="region of interest" description="Disordered" evidence="12">
    <location>
        <begin position="75"/>
        <end position="108"/>
    </location>
</feature>
<evidence type="ECO:0000256" key="9">
    <source>
        <dbReference type="ARBA" id="ARBA00023010"/>
    </source>
</evidence>
<dbReference type="NCBIfam" id="TIGR00810">
    <property type="entry name" value="secG"/>
    <property type="match status" value="1"/>
</dbReference>
<evidence type="ECO:0000256" key="12">
    <source>
        <dbReference type="SAM" id="MobiDB-lite"/>
    </source>
</evidence>
<evidence type="ECO:0000256" key="4">
    <source>
        <dbReference type="ARBA" id="ARBA00022448"/>
    </source>
</evidence>
<evidence type="ECO:0000256" key="3">
    <source>
        <dbReference type="ARBA" id="ARBA00017876"/>
    </source>
</evidence>
<evidence type="ECO:0000256" key="1">
    <source>
        <dbReference type="ARBA" id="ARBA00004651"/>
    </source>
</evidence>
<keyword evidence="9 11" id="KW-0811">Translocation</keyword>
<accession>A0A1Y6ELT9</accession>
<dbReference type="GO" id="GO:0043952">
    <property type="term" value="P:protein transport by the Sec complex"/>
    <property type="evidence" value="ECO:0007669"/>
    <property type="project" value="TreeGrafter"/>
</dbReference>
<sequence length="108" mass="11059">MYEFLLISYLVVALALVGLVLIQHGKGADMGASFGAGASNTVFGSGGSGNFLTRTTATLAIVFFGLSLTLGNLSSDAGSEAQPFSDLETPIETVPAQETNNSDVPESN</sequence>
<reference evidence="14" key="1">
    <citation type="submission" date="2017-04" db="EMBL/GenBank/DDBJ databases">
        <authorList>
            <person name="Varghese N."/>
            <person name="Submissions S."/>
        </authorList>
    </citation>
    <scope>NUCLEOTIDE SEQUENCE [LARGE SCALE GENOMIC DNA]</scope>
</reference>
<name>A0A1Y6ELT9_9GAMM</name>
<dbReference type="RefSeq" id="WP_086434031.1">
    <property type="nucleotide sequence ID" value="NZ_FXWH01000001.1"/>
</dbReference>
<dbReference type="OrthoDB" id="9813947at2"/>
<organism evidence="13 14">
    <name type="scientific">Pseudidiomarina planktonica</name>
    <dbReference type="NCBI Taxonomy" id="1323738"/>
    <lineage>
        <taxon>Bacteria</taxon>
        <taxon>Pseudomonadati</taxon>
        <taxon>Pseudomonadota</taxon>
        <taxon>Gammaproteobacteria</taxon>
        <taxon>Alteromonadales</taxon>
        <taxon>Idiomarinaceae</taxon>
        <taxon>Pseudidiomarina</taxon>
    </lineage>
</organism>
<dbReference type="EMBL" id="FXWH01000001">
    <property type="protein sequence ID" value="SMQ63628.1"/>
    <property type="molecule type" value="Genomic_DNA"/>
</dbReference>
<dbReference type="PRINTS" id="PR01651">
    <property type="entry name" value="SECGEXPORT"/>
</dbReference>
<evidence type="ECO:0000313" key="13">
    <source>
        <dbReference type="EMBL" id="SMQ63628.1"/>
    </source>
</evidence>
<dbReference type="GO" id="GO:0065002">
    <property type="term" value="P:intracellular protein transmembrane transport"/>
    <property type="evidence" value="ECO:0007669"/>
    <property type="project" value="TreeGrafter"/>
</dbReference>
<dbReference type="GO" id="GO:0009306">
    <property type="term" value="P:protein secretion"/>
    <property type="evidence" value="ECO:0007669"/>
    <property type="project" value="UniProtKB-UniRule"/>
</dbReference>
<dbReference type="AlphaFoldDB" id="A0A1Y6ELT9"/>
<keyword evidence="10 11" id="KW-0472">Membrane</keyword>
<evidence type="ECO:0000256" key="2">
    <source>
        <dbReference type="ARBA" id="ARBA00008445"/>
    </source>
</evidence>
<feature type="transmembrane region" description="Helical" evidence="11">
    <location>
        <begin position="51"/>
        <end position="70"/>
    </location>
</feature>
<comment type="function">
    <text evidence="11">Involved in protein export. Participates in an early event of protein translocation.</text>
</comment>
<keyword evidence="14" id="KW-1185">Reference proteome</keyword>
<dbReference type="PANTHER" id="PTHR34182:SF1">
    <property type="entry name" value="PROTEIN-EXPORT MEMBRANE PROTEIN SECG"/>
    <property type="match status" value="1"/>
</dbReference>
<dbReference type="Proteomes" id="UP000194450">
    <property type="component" value="Unassembled WGS sequence"/>
</dbReference>
<evidence type="ECO:0000256" key="10">
    <source>
        <dbReference type="ARBA" id="ARBA00023136"/>
    </source>
</evidence>
<proteinExistence type="inferred from homology"/>
<gene>
    <name evidence="13" type="ORF">SAMN06297229_0886</name>
</gene>
<comment type="subcellular location">
    <subcellularLocation>
        <location evidence="1 11">Cell membrane</location>
        <topology evidence="1 11">Multi-pass membrane protein</topology>
    </subcellularLocation>
</comment>
<comment type="caution">
    <text evidence="11">Lacks conserved residue(s) required for the propagation of feature annotation.</text>
</comment>
<feature type="compositionally biased region" description="Polar residues" evidence="12">
    <location>
        <begin position="96"/>
        <end position="108"/>
    </location>
</feature>
<comment type="similarity">
    <text evidence="2 11">Belongs to the SecG family.</text>
</comment>
<protein>
    <recommendedName>
        <fullName evidence="3 11">Protein-export membrane protein SecG</fullName>
    </recommendedName>
</protein>
<dbReference type="GO" id="GO:0015450">
    <property type="term" value="F:protein-transporting ATPase activity"/>
    <property type="evidence" value="ECO:0007669"/>
    <property type="project" value="UniProtKB-UniRule"/>
</dbReference>
<evidence type="ECO:0000256" key="5">
    <source>
        <dbReference type="ARBA" id="ARBA00022475"/>
    </source>
</evidence>
<evidence type="ECO:0000256" key="6">
    <source>
        <dbReference type="ARBA" id="ARBA00022692"/>
    </source>
</evidence>
<keyword evidence="8 11" id="KW-1133">Transmembrane helix</keyword>
<keyword evidence="5 11" id="KW-1003">Cell membrane</keyword>
<keyword evidence="6 11" id="KW-0812">Transmembrane</keyword>
<evidence type="ECO:0000256" key="8">
    <source>
        <dbReference type="ARBA" id="ARBA00022989"/>
    </source>
</evidence>
<dbReference type="PANTHER" id="PTHR34182">
    <property type="entry name" value="PROTEIN-EXPORT MEMBRANE PROTEIN SECG"/>
    <property type="match status" value="1"/>
</dbReference>
<evidence type="ECO:0000313" key="14">
    <source>
        <dbReference type="Proteomes" id="UP000194450"/>
    </source>
</evidence>
<dbReference type="Pfam" id="PF03840">
    <property type="entry name" value="SecG"/>
    <property type="match status" value="1"/>
</dbReference>